<keyword evidence="9" id="KW-1185">Reference proteome</keyword>
<dbReference type="SUPFAM" id="SSF50494">
    <property type="entry name" value="Trypsin-like serine proteases"/>
    <property type="match status" value="1"/>
</dbReference>
<dbReference type="CDD" id="cd00190">
    <property type="entry name" value="Tryp_SPc"/>
    <property type="match status" value="1"/>
</dbReference>
<evidence type="ECO:0000256" key="4">
    <source>
        <dbReference type="ARBA" id="ARBA00022825"/>
    </source>
</evidence>
<dbReference type="InterPro" id="IPR033116">
    <property type="entry name" value="TRYPSIN_SER"/>
</dbReference>
<keyword evidence="2 6" id="KW-0645">Protease</keyword>
<dbReference type="Gene3D" id="2.40.10.10">
    <property type="entry name" value="Trypsin-like serine proteases"/>
    <property type="match status" value="1"/>
</dbReference>
<dbReference type="AlphaFoldDB" id="A0AAJ6YQB6"/>
<dbReference type="InterPro" id="IPR050430">
    <property type="entry name" value="Peptidase_S1"/>
</dbReference>
<sequence>MYILVFFTLTISIIGQATKPDLFEDEKIVGGNVVTIQQYPYQISILVDNYLWCGGSILSKYSVLTAAHCILTRSNELIVHAGSSFWMSGGSYHRVKTSFVYGNELSTDLSVLRIKEPFVFNSFCQPIKIAAQGKRPTASTMATVSGWGNTNYIGISNQLRAVQVPIVNQYVCNKIYRLKNVTEIFDSQICAGYLKTGGKDACQGDSGGPLVIDGVQYGIVSMGLGCAEPYAPGVYTDVSYFSDWIYERSESIIQLTFDSLLPFQDW</sequence>
<dbReference type="GO" id="GO:0006508">
    <property type="term" value="P:proteolysis"/>
    <property type="evidence" value="ECO:0007669"/>
    <property type="project" value="UniProtKB-KW"/>
</dbReference>
<evidence type="ECO:0000256" key="1">
    <source>
        <dbReference type="ARBA" id="ARBA00007664"/>
    </source>
</evidence>
<evidence type="ECO:0000256" key="6">
    <source>
        <dbReference type="RuleBase" id="RU363034"/>
    </source>
</evidence>
<dbReference type="InterPro" id="IPR018114">
    <property type="entry name" value="TRYPSIN_HIS"/>
</dbReference>
<dbReference type="PANTHER" id="PTHR24276">
    <property type="entry name" value="POLYSERASE-RELATED"/>
    <property type="match status" value="1"/>
</dbReference>
<dbReference type="InterPro" id="IPR001254">
    <property type="entry name" value="Trypsin_dom"/>
</dbReference>
<dbReference type="Proteomes" id="UP000695007">
    <property type="component" value="Unplaced"/>
</dbReference>
<accession>A0AAJ6YQB6</accession>
<organism evidence="9 10">
    <name type="scientific">Ceratosolen solmsi marchali</name>
    <dbReference type="NCBI Taxonomy" id="326594"/>
    <lineage>
        <taxon>Eukaryota</taxon>
        <taxon>Metazoa</taxon>
        <taxon>Ecdysozoa</taxon>
        <taxon>Arthropoda</taxon>
        <taxon>Hexapoda</taxon>
        <taxon>Insecta</taxon>
        <taxon>Pterygota</taxon>
        <taxon>Neoptera</taxon>
        <taxon>Endopterygota</taxon>
        <taxon>Hymenoptera</taxon>
        <taxon>Apocrita</taxon>
        <taxon>Proctotrupomorpha</taxon>
        <taxon>Chalcidoidea</taxon>
        <taxon>Agaonidae</taxon>
        <taxon>Agaoninae</taxon>
        <taxon>Ceratosolen</taxon>
    </lineage>
</organism>
<dbReference type="FunFam" id="2.40.10.10:FF:000034">
    <property type="entry name" value="Eupolytin"/>
    <property type="match status" value="1"/>
</dbReference>
<evidence type="ECO:0000313" key="9">
    <source>
        <dbReference type="Proteomes" id="UP000695007"/>
    </source>
</evidence>
<dbReference type="PANTHER" id="PTHR24276:SF91">
    <property type="entry name" value="AT26814P-RELATED"/>
    <property type="match status" value="1"/>
</dbReference>
<dbReference type="InterPro" id="IPR043504">
    <property type="entry name" value="Peptidase_S1_PA_chymotrypsin"/>
</dbReference>
<evidence type="ECO:0000256" key="5">
    <source>
        <dbReference type="ARBA" id="ARBA00023157"/>
    </source>
</evidence>
<dbReference type="GO" id="GO:0004252">
    <property type="term" value="F:serine-type endopeptidase activity"/>
    <property type="evidence" value="ECO:0007669"/>
    <property type="project" value="InterPro"/>
</dbReference>
<evidence type="ECO:0000256" key="3">
    <source>
        <dbReference type="ARBA" id="ARBA00022801"/>
    </source>
</evidence>
<evidence type="ECO:0000256" key="7">
    <source>
        <dbReference type="SAM" id="SignalP"/>
    </source>
</evidence>
<keyword evidence="3 6" id="KW-0378">Hydrolase</keyword>
<dbReference type="PRINTS" id="PR00722">
    <property type="entry name" value="CHYMOTRYPSIN"/>
</dbReference>
<dbReference type="PROSITE" id="PS00135">
    <property type="entry name" value="TRYPSIN_SER"/>
    <property type="match status" value="1"/>
</dbReference>
<gene>
    <name evidence="10" type="primary">LOC105365728</name>
</gene>
<dbReference type="RefSeq" id="XP_011502263.1">
    <property type="nucleotide sequence ID" value="XM_011503961.1"/>
</dbReference>
<dbReference type="SMART" id="SM00020">
    <property type="entry name" value="Tryp_SPc"/>
    <property type="match status" value="1"/>
</dbReference>
<dbReference type="KEGG" id="csol:105365728"/>
<feature type="signal peptide" evidence="7">
    <location>
        <begin position="1"/>
        <end position="17"/>
    </location>
</feature>
<name>A0AAJ6YQB6_9HYME</name>
<reference evidence="10" key="1">
    <citation type="submission" date="2025-08" db="UniProtKB">
        <authorList>
            <consortium name="RefSeq"/>
        </authorList>
    </citation>
    <scope>IDENTIFICATION</scope>
</reference>
<dbReference type="PROSITE" id="PS50240">
    <property type="entry name" value="TRYPSIN_DOM"/>
    <property type="match status" value="1"/>
</dbReference>
<dbReference type="InterPro" id="IPR001314">
    <property type="entry name" value="Peptidase_S1A"/>
</dbReference>
<dbReference type="InterPro" id="IPR009003">
    <property type="entry name" value="Peptidase_S1_PA"/>
</dbReference>
<dbReference type="PROSITE" id="PS00134">
    <property type="entry name" value="TRYPSIN_HIS"/>
    <property type="match status" value="1"/>
</dbReference>
<proteinExistence type="inferred from homology"/>
<evidence type="ECO:0000259" key="8">
    <source>
        <dbReference type="PROSITE" id="PS50240"/>
    </source>
</evidence>
<feature type="chain" id="PRO_5042559823" evidence="7">
    <location>
        <begin position="18"/>
        <end position="266"/>
    </location>
</feature>
<evidence type="ECO:0000313" key="10">
    <source>
        <dbReference type="RefSeq" id="XP_011502263.1"/>
    </source>
</evidence>
<keyword evidence="4 6" id="KW-0720">Serine protease</keyword>
<evidence type="ECO:0000256" key="2">
    <source>
        <dbReference type="ARBA" id="ARBA00022670"/>
    </source>
</evidence>
<keyword evidence="5" id="KW-1015">Disulfide bond</keyword>
<feature type="domain" description="Peptidase S1" evidence="8">
    <location>
        <begin position="28"/>
        <end position="250"/>
    </location>
</feature>
<keyword evidence="7" id="KW-0732">Signal</keyword>
<dbReference type="Pfam" id="PF00089">
    <property type="entry name" value="Trypsin"/>
    <property type="match status" value="1"/>
</dbReference>
<dbReference type="GeneID" id="105365728"/>
<comment type="similarity">
    <text evidence="1">Belongs to the peptidase S1 family.</text>
</comment>
<protein>
    <submittedName>
        <fullName evidence="10">Trypsin-1-like</fullName>
    </submittedName>
</protein>